<dbReference type="GO" id="GO:0016779">
    <property type="term" value="F:nucleotidyltransferase activity"/>
    <property type="evidence" value="ECO:0007669"/>
    <property type="project" value="InterPro"/>
</dbReference>
<dbReference type="InterPro" id="IPR002934">
    <property type="entry name" value="Polymerase_NTP_transf_dom"/>
</dbReference>
<dbReference type="Gene3D" id="3.30.460.10">
    <property type="entry name" value="Beta Polymerase, domain 2"/>
    <property type="match status" value="1"/>
</dbReference>
<dbReference type="EMBL" id="CP039381">
    <property type="protein sequence ID" value="QCT06422.1"/>
    <property type="molecule type" value="Genomic_DNA"/>
</dbReference>
<dbReference type="Pfam" id="PF01909">
    <property type="entry name" value="NTP_transf_2"/>
    <property type="match status" value="1"/>
</dbReference>
<dbReference type="KEGG" id="ruj:E5Z56_03220"/>
<keyword evidence="2" id="KW-0808">Transferase</keyword>
<dbReference type="RefSeq" id="WP_138156499.1">
    <property type="nucleotide sequence ID" value="NZ_CP039381.1"/>
</dbReference>
<sequence length="113" mass="12790">MCSKSELQIILSEIAKTARETFGEHLDSVILYGSYARGDYTPDSDVDMMILVKGIAPENLWRYRDSITEKSSELGLAYDVQITPLIKDADTFRKYLGVLPFYQNVMKEGLMVA</sequence>
<gene>
    <name evidence="2" type="ORF">E5Z56_03220</name>
</gene>
<evidence type="ECO:0000313" key="3">
    <source>
        <dbReference type="Proteomes" id="UP000301475"/>
    </source>
</evidence>
<name>A0A4P8XUT2_9FIRM</name>
<keyword evidence="3" id="KW-1185">Reference proteome</keyword>
<dbReference type="CDD" id="cd05403">
    <property type="entry name" value="NT_KNTase_like"/>
    <property type="match status" value="1"/>
</dbReference>
<evidence type="ECO:0000313" key="2">
    <source>
        <dbReference type="EMBL" id="QCT06422.1"/>
    </source>
</evidence>
<dbReference type="Proteomes" id="UP000301475">
    <property type="component" value="Chromosome"/>
</dbReference>
<protein>
    <submittedName>
        <fullName evidence="2">Nucleotidyltransferase domain-containing protein</fullName>
    </submittedName>
</protein>
<dbReference type="AlphaFoldDB" id="A0A4P8XUT2"/>
<proteinExistence type="predicted"/>
<dbReference type="OrthoDB" id="9813766at2"/>
<feature type="domain" description="Polymerase nucleotidyl transferase" evidence="1">
    <location>
        <begin position="12"/>
        <end position="87"/>
    </location>
</feature>
<dbReference type="InterPro" id="IPR043519">
    <property type="entry name" value="NT_sf"/>
</dbReference>
<dbReference type="InterPro" id="IPR052548">
    <property type="entry name" value="Type_VII_TA_antitoxin"/>
</dbReference>
<reference evidence="2 3" key="1">
    <citation type="submission" date="2019-04" db="EMBL/GenBank/DDBJ databases">
        <authorList>
            <person name="Embree M."/>
            <person name="Gaffney J.R."/>
        </authorList>
    </citation>
    <scope>NUCLEOTIDE SEQUENCE [LARGE SCALE GENOMIC DNA]</scope>
    <source>
        <strain evidence="2 3">JE7A12</strain>
    </source>
</reference>
<dbReference type="PANTHER" id="PTHR33933:SF1">
    <property type="entry name" value="PROTEIN ADENYLYLTRANSFERASE MNTA-RELATED"/>
    <property type="match status" value="1"/>
</dbReference>
<evidence type="ECO:0000259" key="1">
    <source>
        <dbReference type="Pfam" id="PF01909"/>
    </source>
</evidence>
<accession>A0A4P8XUT2</accession>
<dbReference type="PANTHER" id="PTHR33933">
    <property type="entry name" value="NUCLEOTIDYLTRANSFERASE"/>
    <property type="match status" value="1"/>
</dbReference>
<organism evidence="2 3">
    <name type="scientific">Ruminococcus bovis</name>
    <dbReference type="NCBI Taxonomy" id="2564099"/>
    <lineage>
        <taxon>Bacteria</taxon>
        <taxon>Bacillati</taxon>
        <taxon>Bacillota</taxon>
        <taxon>Clostridia</taxon>
        <taxon>Eubacteriales</taxon>
        <taxon>Oscillospiraceae</taxon>
        <taxon>Ruminococcus</taxon>
    </lineage>
</organism>
<dbReference type="SUPFAM" id="SSF81301">
    <property type="entry name" value="Nucleotidyltransferase"/>
    <property type="match status" value="1"/>
</dbReference>